<evidence type="ECO:0000313" key="4">
    <source>
        <dbReference type="Proteomes" id="UP000805418"/>
    </source>
</evidence>
<feature type="compositionally biased region" description="Basic and acidic residues" evidence="2">
    <location>
        <begin position="5511"/>
        <end position="5527"/>
    </location>
</feature>
<feature type="region of interest" description="Disordered" evidence="2">
    <location>
        <begin position="1647"/>
        <end position="1679"/>
    </location>
</feature>
<feature type="compositionally biased region" description="Basic and acidic residues" evidence="2">
    <location>
        <begin position="1652"/>
        <end position="1667"/>
    </location>
</feature>
<feature type="compositionally biased region" description="Acidic residues" evidence="2">
    <location>
        <begin position="6718"/>
        <end position="6732"/>
    </location>
</feature>
<feature type="region of interest" description="Disordered" evidence="2">
    <location>
        <begin position="309"/>
        <end position="334"/>
    </location>
</feature>
<organism evidence="3 4">
    <name type="scientific">Canis lupus familiaris</name>
    <name type="common">Dog</name>
    <name type="synonym">Canis familiaris</name>
    <dbReference type="NCBI Taxonomy" id="9615"/>
    <lineage>
        <taxon>Eukaryota</taxon>
        <taxon>Metazoa</taxon>
        <taxon>Chordata</taxon>
        <taxon>Craniata</taxon>
        <taxon>Vertebrata</taxon>
        <taxon>Euteleostomi</taxon>
        <taxon>Mammalia</taxon>
        <taxon>Eutheria</taxon>
        <taxon>Laurasiatheria</taxon>
        <taxon>Carnivora</taxon>
        <taxon>Caniformia</taxon>
        <taxon>Canidae</taxon>
        <taxon>Canis</taxon>
    </lineage>
</organism>
<feature type="region of interest" description="Disordered" evidence="2">
    <location>
        <begin position="5459"/>
        <end position="5527"/>
    </location>
</feature>
<feature type="compositionally biased region" description="Polar residues" evidence="2">
    <location>
        <begin position="6665"/>
        <end position="6685"/>
    </location>
</feature>
<evidence type="ECO:0000256" key="2">
    <source>
        <dbReference type="SAM" id="MobiDB-lite"/>
    </source>
</evidence>
<reference evidence="3" key="3">
    <citation type="submission" date="2025-09" db="UniProtKB">
        <authorList>
            <consortium name="Ensembl"/>
        </authorList>
    </citation>
    <scope>IDENTIFICATION</scope>
    <source>
        <strain evidence="3">Boxer</strain>
    </source>
</reference>
<feature type="region of interest" description="Disordered" evidence="2">
    <location>
        <begin position="3219"/>
        <end position="3244"/>
    </location>
</feature>
<feature type="compositionally biased region" description="Basic and acidic residues" evidence="2">
    <location>
        <begin position="566"/>
        <end position="579"/>
    </location>
</feature>
<feature type="compositionally biased region" description="Basic and acidic residues" evidence="2">
    <location>
        <begin position="309"/>
        <end position="333"/>
    </location>
</feature>
<feature type="compositionally biased region" description="Basic and acidic residues" evidence="2">
    <location>
        <begin position="6686"/>
        <end position="6695"/>
    </location>
</feature>
<evidence type="ECO:0000313" key="3">
    <source>
        <dbReference type="Ensembl" id="ENSCAFP00845043422.1"/>
    </source>
</evidence>
<reference evidence="3" key="1">
    <citation type="submission" date="2020-03" db="EMBL/GenBank/DDBJ databases">
        <title>Long-read based genome assembly of a Labrador retriever dog.</title>
        <authorList>
            <person name="Eory L."/>
            <person name="Zhang W."/>
            <person name="Schoenebeck J."/>
        </authorList>
    </citation>
    <scope>NUCLEOTIDE SEQUENCE [LARGE SCALE GENOMIC DNA]</scope>
    <source>
        <strain evidence="3">Labrador retriever</strain>
    </source>
</reference>
<reference evidence="3" key="2">
    <citation type="submission" date="2025-08" db="UniProtKB">
        <authorList>
            <consortium name="Ensembl"/>
        </authorList>
    </citation>
    <scope>IDENTIFICATION</scope>
    <source>
        <strain evidence="3">Boxer</strain>
    </source>
</reference>
<feature type="region of interest" description="Disordered" evidence="2">
    <location>
        <begin position="1479"/>
        <end position="1500"/>
    </location>
</feature>
<feature type="region of interest" description="Disordered" evidence="2">
    <location>
        <begin position="2585"/>
        <end position="2654"/>
    </location>
</feature>
<feature type="region of interest" description="Disordered" evidence="2">
    <location>
        <begin position="5560"/>
        <end position="5599"/>
    </location>
</feature>
<feature type="compositionally biased region" description="Polar residues" evidence="2">
    <location>
        <begin position="3219"/>
        <end position="3228"/>
    </location>
</feature>
<feature type="compositionally biased region" description="Basic and acidic residues" evidence="2">
    <location>
        <begin position="5792"/>
        <end position="5801"/>
    </location>
</feature>
<feature type="compositionally biased region" description="Polar residues" evidence="2">
    <location>
        <begin position="2590"/>
        <end position="2629"/>
    </location>
</feature>
<dbReference type="Pfam" id="PF15783">
    <property type="entry name" value="FSIP2"/>
    <property type="match status" value="3"/>
</dbReference>
<feature type="region of interest" description="Disordered" evidence="2">
    <location>
        <begin position="6644"/>
        <end position="6695"/>
    </location>
</feature>
<feature type="region of interest" description="Disordered" evidence="2">
    <location>
        <begin position="538"/>
        <end position="622"/>
    </location>
</feature>
<feature type="region of interest" description="Disordered" evidence="2">
    <location>
        <begin position="5791"/>
        <end position="5826"/>
    </location>
</feature>
<dbReference type="OrthoDB" id="8197715at2759"/>
<feature type="compositionally biased region" description="Basic and acidic residues" evidence="2">
    <location>
        <begin position="5590"/>
        <end position="5599"/>
    </location>
</feature>
<evidence type="ECO:0000256" key="1">
    <source>
        <dbReference type="SAM" id="Coils"/>
    </source>
</evidence>
<feature type="region of interest" description="Disordered" evidence="2">
    <location>
        <begin position="6807"/>
        <end position="6826"/>
    </location>
</feature>
<keyword evidence="4" id="KW-1185">Reference proteome</keyword>
<dbReference type="Ensembl" id="ENSCAFT00845055210.1">
    <property type="protein sequence ID" value="ENSCAFP00845043422.1"/>
    <property type="gene ID" value="ENSCAFG00845031056.1"/>
</dbReference>
<feature type="region of interest" description="Disordered" evidence="2">
    <location>
        <begin position="5665"/>
        <end position="5699"/>
    </location>
</feature>
<dbReference type="Proteomes" id="UP000805418">
    <property type="component" value="Chromosome X"/>
</dbReference>
<feature type="compositionally biased region" description="Polar residues" evidence="2">
    <location>
        <begin position="6644"/>
        <end position="6658"/>
    </location>
</feature>
<dbReference type="InterPro" id="IPR038891">
    <property type="entry name" value="FSIP2"/>
</dbReference>
<sequence>MDLYLSNCYKAAEAAATKAAASRLTADREQCDTGSHKKTIPEVGAANLLDLPLGVKLPIIPGSNNVFYTTNISEKLYQPSFDFNLSDPYCRLLETSYKSLHDPHLKAYHKRKDILRRLKKGGYITSNNKVICTLKELNKYRQYLTTLKLDFERNYVREQKMIEKQVNKLHETRRAYDNYGNAHFQEWLLQEGTQATPDQELIIKHRYLDMISRELDKVEHTAEKQSILRMKEEEQQHQDHIRRKLGLRRQIEEEWKTKEMLLLTKIGEEVKREERIEEQHKKAREEAHRKKQALLEKRITYHLQKIQKDDLKKDKPEGNIFENKGRDEKEGQHSHTFVKIPAKKSSVFISSQHDIQKNKTEQKKDKEMTKTAHTLSDEGIKNNSLQAPGVSAKTANVPRHSIQTILKQEVTYADSNDKRAKKSSFTNESAQGVFPSYDSSIRQQNGCQEKVTSEELNSIVHNIMTWVVAAVTSVLYPAITKYEERLQNIAYPMPDDTTLSSSSMSFCSTCSEMLLYETGIQAAKFQAEACADTADRSVGQPVAPVKQSSAHKERTVTGKTHHRKEQPKTSEPKYDKTAEPPKLTTYKLDSHLFTRTETGTKKSEDATTKTDGLEHPLSSDEKPKVVNEIQELKNVFNNFKYHLKEESESILENILHEMVSELTKTIPTLTSVTAETLVDHTDTDKGDLLPSVNISSAAAEIMENVLEKLQSAVEKTCIELFSQENQSVHFKSDLTASREHFMSSEEKTSKASLPYTVENMSGIAEDMIHVILEKLAALASSKQNELAHLEITTDLAYRQHREDPVYMFLQRASKRKSSAEPDAANLIGKEHIQNLVSNIFSQSSLVGYIEEAISTILNYIQIGLNNEKLIASEETVIILHLLDDVLTQLHQKPEKTDVQKRRYPGLSSLSGPEEEHRLASTRTANDSRHGCLFSPINVPGMVLYSEDENKEIDKIVENVLISSIKDEKAKLQEQVSDHWLTRENADLKYKRNVNSPTKPAYQDQVAFYKWGLKTDLPASGNKGLFKDKPCLNKDLLLFSQEEKHQIQKASENIITSILAQMLQDISSGPSGHFDYKNDKKASLLTSGSPQDLSNQEWMNQMFSVSEIQIVAQEIVDAVLKILHIAYSHIIRHSSSVPQTPLDNADIPNEEPLEIRLESKRKMKFLSVLDTDPTKHPWLEPEETKSTPEPAVHINDKITYTIFKKLNSFISPKLQNHLKPESPVDHSKPAPDKKSSFQYYLSTYTTKVVKIVLDAMQKELKYNKKNLNLGKSDPPKGFIDTGIFADNEKELDSFVTKLNNDIMTGSLAACIYELLSGNTGKSNVLLPSDKVRSKVSYETSDNDQQKLVPSQSPHMLEEVHKCTGLQVLDRIGDTLYDMIHKLIGDHPCSPLSDEQNREWIKNLRTTALQSNIQLISCIILEDVIRKLCSVEMDHIFTNSEFKNISEYIDTDSISFALLIEEMGRCSDIISSMVSSVIQPGSQGVTNDKGKTTAPKPGTTKEKYPNKLEVMVSSIFEMVFAKLKEFAKRNLETLGAIINENKKSSKRYWESESINICTNTREKQLQSALYMHAKKVSSTILKAIQKELNVSLPYLETCITKPLQDKEVLKNLVNLILDAGAPHIFNETEPEEQEIENYRYRPTYGNFLPGGADPESHLDDPADIEKESAGEEISPEETKPESLMQWELERTFKKIEVELNEPGKSPVVPIIRNILNEIFQNDLIDQLNVLTLSQSYLCDIPHPGDKPVAQKSIQSMDKRMDLLVSEADVTVVADNVVRTILQKLYSAVITDRSASENTYNTITYPGNTSFPEYASGEKASLHSTTLDRNPCTFQSTFSSGKMTKRNVVEGIIQSVLTNLETFATSKVTALFCPHISFTIPLALPLWEDETALSQPWLSTKDSYSDEQFSYCLVDHNKSGKTTSICQLTACKLNTYATEVARQILQEIKRELDKETKSPLLIHNIVVSDSIPSQIVNTVLSIVSTKGKYEKNLFDREINPDQPEHIVEKLFNKSDYQKKLQLQILDTIRSILSDICEKTLDENNLLLAASTLNKFNISGKHLEANSATNPKCVNKTISMLLVPKSCVTMISSDMVDIVLQNLTSAIMLGINAKDSISLKLPLTFSDAFPKAEHRQSPVADSMNEVIFPYARKGRDVQLKSVYSDDNQTTVLKKQDAKKSASNPYEENVHFITKPILNRLKSFATERINLLLTPDTDSTEKTYVGPEFTKCKQNNSAILETNQMSSDVNILKISTARTILGQEVTDYTFSNYREKHGPAIHISQASLRDYADIITSTILMLIKNDIDIEIQKMYSYPNNTSFQENIIASETVNNILKSLHDKISLKTSRFYSQQNSSLFMQLAVQNEILPGQRKMEDNAELSLFSKYPYQNRIMSEAENLRRVLEEIFRNGESKQEKTTALLSAVKEILKKVYQRVMEDIDNWPPFNEPPHFTFDSKMKTAATQKKTLQSHINNVANDIVESIFRKMFSIVMTSLYEKNETKGELEVSGHDELLVNPTCFQELKQAERSVPLEHGILQIYPYTGIRSVTSLENTLLQFSPSRVGEELVQKVLKKITNFVLPYLEENLSPKDQSDGVQSLRPCSSSSKGSPNVSFRTNLKAKSNVISSPKSGTKPQLGPSGAKAKSKSKLSPRERTFRGSQSNTAIGLPYLVSTGDAKNSLVRTKLPTAELKMYAKDIIINILETILNEFEKVRQNRLMVNVNTLTSDQIMTASKIVNAVLQGLYTTKNENLASQIKGSYSYDLKLSQGSFRTISLANPEPHFSLENVSSPLEKIFPKEDIFTQMFDKWQTESNDMENEKYKLLMIAETVLNEISMKTKELEQSVSLLNSLPLEACESRYHNFKRAASGAEGSQAQINIFGQEIVKKLLEKLEVYFMTQMFITDGKEMLETKKETTTRSQCGSLKTTNLNSIPIYHTKLEDKICEGFSHRIAQEIMEGVLNTLESFADLQFKHISMYAFSEIAKIPIENFFAVQQKPLMKTILPKLQPPYKFPKESKSSNMISQEDTHNTLQQLHSFHSELLTYTANTVNDMLGIIKNRLDKGKCQMEPSSISTFEENIVASQLISTLMDQCTHFYESKIKSHPKQNLPQVAENAYTASWPRFATGVEMFTSKSKGVSCGDDLPQIPSLFLYSEEDRKAKEKTSSNLLSYVRYSVEDTPKTTEPLEELESELKPLYCRSEGQGLSHFDQSVKANSSLPEDNVLQKLSQKSSDSVEAASQHPTSFIEMEESKNPRVLHYELPKPVLKPNQMQTTVSPLKICVAAENIVNTMLLSYDLPSQTPHINESIETMKPIFISKAEPLSRMSEEQKDEKSLLKIWEERISSITKGKNKNLTASGEDFTLLEKWKDKYPKLEITEPRKETEVITFADQELGPHEIHLVARYVTTAVVTHFKNFETRGPLDDKVSIASTLLRKKYEFKQPLGSINYNSSLYQFCEHLTELVISYIISRLSDCTDDDGTEQKSLENQDSSFSKVILIHSQVFPVSTRGLALSISEIIIRILFNSEILKVDSTQEVISVKTKYIYCPRVAVADFDNLFQDLLIGVIHVLSKEIGIKHQPDSRGRNKQLSMLKSHSLPIHNKTKTMKRQTGSRDWKSSPTHQINQLVQKNQLNSLECKLGTLVGSLKTRDSKEVVNKISNIVFSLVLPDECPNWDRDSGKIPQKSFLSSNNQQSHRIPRNNPGLSPKSVFILNLVCETLIKILLEEYTANSLLTDGSLSGEIPAEGQLCNVLQNIENYCRGTINHGSPLEDYDVSGLLENLAEIDQESMLTIISHALVKSLMEKLSCGIYRPPRSPLFANKHLTYRTRRRLSGFPKVERPELKHSRQGKCSVRFMSYDSKPLTEPLNNLRVIHSKMKAPFGKQFSGKFHPLPPLQRPGKKEVNATAILNTQYPGGMNTGVYSAKFLEEIIADIFLKLSTSLQSKNVNITEAQLNEVNILDVNSVVNEFNNAQVTVLRDVEERICFPPIDKQTVRKIADSVNSDVSWEYALQVTGGSRLTHDTTSIAEQITNGILKESVDYQLPLCFVGKLMPNSYYPLKAENILQKLQNNLREPNYQDQHSMGYTTVLSHSFLEDVIRKLLSQLISPPWKASCLGKKYLLTSDFNKISTCIINKILLAISKHKIWLTKYDCQHPYTEKTLQNMVESVYNNVLQMSDSLVSVQKSVVSQSPLMIDRIASLIIQEIIENHLQPFLCGEGLPCSVTPLDEISNMVKEVISEVTESHRPQKPSSLGMDFYPNAFVEDIIARLLSKVFSPKYNTECELDKMTQKIVNSINNHFNKAKICILRDNQEQAFPTVDLDTVDELVNSVYGNILQQHGLTLEIDNEELKDSDIFAENVTNLIVAAISDYLLHPLFSGDLSASSHATLTAENIIENIFSGSSESTKPSLHLSPYNTLLPYTLLEDLIRVLLSRIFPSTYNIVPYGKTPKGRSRINCGEISSKLISDIRMKISQHEIRFSKDEEETKSIYSEDDVQHLVDSVFRNMLQNSGSQEAVEHDIISSNNVLIDRIACFIIKNICQQHLHPFVYGKSLLPPSYTHFDYMRRQDFFAGVYSSAFLEDVISGVLSKIFHRVLGIVQTNPLRDSGKELLETAEKLIYLITEEFSKAQVSILENAKEQLCLPPVHTEVVTEIIDTAYSKVLQEYELETDKDFLSDTKTLAERVTKIILAEVFDFQIHPDFIAKLPFKPYSRLNADALIKRVHYAISKLRIRRQTYTTYTTILSHTHLEKIVTQVLSQINPLKDSAEDPDFLQSDSSNTVVRLIDEIMSIISKHAICIIKHGNEKQNVISEKDIQAMVDTIYTDISNSNLYQSLTKDKKGISNIPITKTASYIIKEIFNHHLESFLSGDKTLASGTVGQTSHQRATDPKQRELLLIVNSAVFLEDVISELLCRILYVFSHNVLAAKNSCKAKTNVTNIVTTLVKSIVLEFTTSEILVADHLDESLHFSEGYKEMVEKTVSLIYEKILDDYKSLIHIYRAIQSDAISFGEKLCYLLLGEIYDYQVESLVLGELVTSSYSFLQEENIIRNVLDSINNDSHVLPSCITVLPRSLLEDITYKLLAHIFPSSETETELNEKEVPPDYEFVNAASKLADEIITEISEHEIRLATAEEHVESMQLGASENFVNSICNDIMKKLQLENETWSDTYKKGGSFLKRIAGFIMKEIVDHHLQPFLCDEESSLCDLPKNDHVIELLNPGKEKIPKGFPQASVYSATFLEDIIIDLVRKLYTFPSIAENPKEKEVSEKDCMSMAIKFANALIGEFRKSEIKVLANAGEMFSFPPIDKETVNKVSDSVYNEFIEIYGSNNLQKDDRSNIVIEMIAALAKKAISAFKIQPLFSGDWSSTFFSFLNVDNIIQRVQHLPYNTFTKINRSLMDNPVSSLEQLPTLTPLTSGLKDIMDTLEIGRGALNRKENFKKVEASMKTGSIQELICTAITHNRKGKLTTLASGLGGGVAGKKKGDEKKKESSIGKENEKALKVTSQTTHVESEDSRGPDLSMALRKNESKKKDSLSIKEEKGQGAEIYQHLSLATDDTKNRKVVLEPDLKIDKRKSEKKRGSSLEKENTPSELSSLKSKVRNRKIQEKRDSPAYGITDDKQILHLKHVQNVPESICINVLEISSFQGPVDDSKSPNSLGDKEVYITKVDVKDFAQPASINPAKYGAPAKEEENKKSKDREIKSKPSKPDNPREINCGVFPANFLEGVLSEIVNKLVFNSSWGTDDACQNVTNTVNQSELCDTAMKLINSLLKEFSDAQIKVLNPGQGSQFLPSADKVSSVHNVPLRQKEPSVDKAPRKKKMAAATKTASSDEAPSMANIPSSDKRLVNKIVHSSICNILREYRSQDSIYKDINSNGENLARKLANAVIEESFQHQLNLLLYDDVPAAACLPLESKEVMKKVHKGIQTACKECQTSSPYTIMLPHEFLESIISSLLSKIFSTVARAKTETSEDNLHTELDFLQMKFVSTIMTEISKDKDMIVQYVQSLHPNDDEIIQLVVQTIYNNLLPQFGSQESIQNCASSGCKILSETIVNLVVQEVAGNQLQNYFSGELTPHQCTEIDSVVENILKDVIQTTEVPQPQPSQAYKLPFPIIEEIAVNFLSKLLSMFPKADKKQNNSLNAEMQTIISKILSSFQEYLSKSQITVVPQAKESPTVSLADSTTIEKVVTSVYNSVLKHSGSHISVYKDLMSKSNVLSDIIGFLMVKEISNSEFHPQVEEASSSELVLEAAKIMEKVVKIIDDLKSKKKPSTRKETVLNARFLEETLALFLAKLVKVPWASSRDVKNLSKSEVKKIASRLTKCVTAEISRNNINVVSTDPEETFLSPESIEIISQMVDSVYNQVLQQSGTHEELYYNMKGTNNVFPKEIASLLISKVSSCSLETVSPKDSQADLFSDLDIDQIVKKVHEYAVKSQPELEQKELDQDVSEEELPIKIVPHRGKQPINIDPDIVAEHLGVLSIKTQPLEKLQLECLTRTGYSIEALRRMSVSGRSHSVDISDAGKRKQKKRVSLDEVGRLNLRPLEAASRNSFQNLIKPDITKVELLKDVHSKKDLIIRLVTHDIGQEVSENKVEEGLTSNEDEVVLQNVVKEELPEDLFDDQAKEEIKPIMGTVALHKPLISKRNLKKFLSLGKCCHRRSTVTTTNTEASPTLWTESEETQQRLVSNTDVTTSKSPTGTDSSFWERKTQLSREEMKASTESAYYLHRIMSSSSYNEEDLPSFSSDDDDRPSDPSAKITEESFEFSDMENASSIKFITLYQRESALASLCPSSDGTSDADKPSTSKQGSEMMKKGSSALSKVFSRSNANVLKSSSPSPPQQDRS</sequence>
<feature type="compositionally biased region" description="Basic and acidic residues" evidence="2">
    <location>
        <begin position="5674"/>
        <end position="5698"/>
    </location>
</feature>
<dbReference type="GeneTree" id="ENSGT00680000100018"/>
<feature type="region of interest" description="Disordered" evidence="2">
    <location>
        <begin position="6770"/>
        <end position="6801"/>
    </location>
</feature>
<dbReference type="InterPro" id="IPR031554">
    <property type="entry name" value="FSIP2_C"/>
</dbReference>
<dbReference type="PANTHER" id="PTHR21856:SF7">
    <property type="entry name" value="FIBROUS SHEATH-INTERACTING PROTEIN 2"/>
    <property type="match status" value="1"/>
</dbReference>
<keyword evidence="1" id="KW-0175">Coiled coil</keyword>
<protein>
    <submittedName>
        <fullName evidence="3">Uncharacterized protein</fullName>
    </submittedName>
</protein>
<feature type="coiled-coil region" evidence="1">
    <location>
        <begin position="230"/>
        <end position="297"/>
    </location>
</feature>
<gene>
    <name evidence="3" type="primary">FSIP2L</name>
</gene>
<accession>A0A8I3Q8J7</accession>
<proteinExistence type="predicted"/>
<feature type="region of interest" description="Disordered" evidence="2">
    <location>
        <begin position="6718"/>
        <end position="6746"/>
    </location>
</feature>
<feature type="compositionally biased region" description="Basic and acidic residues" evidence="2">
    <location>
        <begin position="5560"/>
        <end position="5575"/>
    </location>
</feature>
<feature type="compositionally biased region" description="Basic and acidic residues" evidence="2">
    <location>
        <begin position="5468"/>
        <end position="5487"/>
    </location>
</feature>
<name>A0A8I3Q8J7_CANLF</name>
<feature type="compositionally biased region" description="Basic and acidic residues" evidence="2">
    <location>
        <begin position="588"/>
        <end position="622"/>
    </location>
</feature>
<dbReference type="PANTHER" id="PTHR21856">
    <property type="entry name" value="FIBROUS SHEATH-INTERACTING PROTEIN 2"/>
    <property type="match status" value="1"/>
</dbReference>
<feature type="region of interest" description="Disordered" evidence="2">
    <location>
        <begin position="893"/>
        <end position="922"/>
    </location>
</feature>